<dbReference type="Gramene" id="TVU48832">
    <property type="protein sequence ID" value="TVU48832"/>
    <property type="gene ID" value="EJB05_00111"/>
</dbReference>
<evidence type="ECO:0000313" key="3">
    <source>
        <dbReference type="Proteomes" id="UP000324897"/>
    </source>
</evidence>
<dbReference type="EMBL" id="RWGY01000002">
    <property type="protein sequence ID" value="TVU48832.1"/>
    <property type="molecule type" value="Genomic_DNA"/>
</dbReference>
<dbReference type="PANTHER" id="PTHR33075:SF10">
    <property type="entry name" value="DUF4283 DOMAIN-CONTAINING PROTEIN"/>
    <property type="match status" value="1"/>
</dbReference>
<proteinExistence type="predicted"/>
<organism evidence="2 3">
    <name type="scientific">Eragrostis curvula</name>
    <name type="common">weeping love grass</name>
    <dbReference type="NCBI Taxonomy" id="38414"/>
    <lineage>
        <taxon>Eukaryota</taxon>
        <taxon>Viridiplantae</taxon>
        <taxon>Streptophyta</taxon>
        <taxon>Embryophyta</taxon>
        <taxon>Tracheophyta</taxon>
        <taxon>Spermatophyta</taxon>
        <taxon>Magnoliopsida</taxon>
        <taxon>Liliopsida</taxon>
        <taxon>Poales</taxon>
        <taxon>Poaceae</taxon>
        <taxon>PACMAD clade</taxon>
        <taxon>Chloridoideae</taxon>
        <taxon>Eragrostideae</taxon>
        <taxon>Eragrostidinae</taxon>
        <taxon>Eragrostis</taxon>
    </lineage>
</organism>
<dbReference type="OrthoDB" id="690983at2759"/>
<dbReference type="Proteomes" id="UP000324897">
    <property type="component" value="Chromosome 6"/>
</dbReference>
<evidence type="ECO:0000256" key="1">
    <source>
        <dbReference type="SAM" id="MobiDB-lite"/>
    </source>
</evidence>
<name>A0A5J9WJF2_9POAL</name>
<feature type="region of interest" description="Disordered" evidence="1">
    <location>
        <begin position="325"/>
        <end position="353"/>
    </location>
</feature>
<reference evidence="2 3" key="1">
    <citation type="journal article" date="2019" name="Sci. Rep.">
        <title>A high-quality genome of Eragrostis curvula grass provides insights into Poaceae evolution and supports new strategies to enhance forage quality.</title>
        <authorList>
            <person name="Carballo J."/>
            <person name="Santos B.A.C.M."/>
            <person name="Zappacosta D."/>
            <person name="Garbus I."/>
            <person name="Selva J.P."/>
            <person name="Gallo C.A."/>
            <person name="Diaz A."/>
            <person name="Albertini E."/>
            <person name="Caccamo M."/>
            <person name="Echenique V."/>
        </authorList>
    </citation>
    <scope>NUCLEOTIDE SEQUENCE [LARGE SCALE GENOMIC DNA]</scope>
    <source>
        <strain evidence="3">cv. Victoria</strain>
        <tissue evidence="2">Leaf</tissue>
    </source>
</reference>
<comment type="caution">
    <text evidence="2">The sequence shown here is derived from an EMBL/GenBank/DDBJ whole genome shotgun (WGS) entry which is preliminary data.</text>
</comment>
<dbReference type="AlphaFoldDB" id="A0A5J9WJF2"/>
<accession>A0A5J9WJF2</accession>
<evidence type="ECO:0000313" key="2">
    <source>
        <dbReference type="EMBL" id="TVU48832.1"/>
    </source>
</evidence>
<feature type="region of interest" description="Disordered" evidence="1">
    <location>
        <begin position="282"/>
        <end position="302"/>
    </location>
</feature>
<feature type="non-terminal residue" evidence="2">
    <location>
        <position position="1"/>
    </location>
</feature>
<protein>
    <submittedName>
        <fullName evidence="2">Uncharacterized protein</fullName>
    </submittedName>
</protein>
<dbReference type="PANTHER" id="PTHR33075">
    <property type="entry name" value="OS02G0499800 PROTEIN"/>
    <property type="match status" value="1"/>
</dbReference>
<keyword evidence="3" id="KW-1185">Reference proteome</keyword>
<sequence length="380" mass="43147">MDSNYSPPVPGDFDFARGRVFQAEVLRRFRSSVHHPSSSIDSSFFMLAVFRRFTFRLTEESVSLALHSVLGGTPAGFHVHAESDRHFRFSVASKAVGLHIRSVERFTTKNFDLYCFLWRDGTPNWKKDEIVWNKEQEKEWTTVSYKRKPKQFKNRVSFAKNLIQQSPPIKFKPSPAQVESVKPAICPAVRSIQIGEFLCPLPQKKNQFFDRNFVVPHQNLISAPRVFNKLHASFENFQISTREGQRVATTHWSSASSIDRQVKDASKLSKPQHWWNVQGKDNVPAERAHGSPPLNTPIASSPLPNLPILGDELLCSEQHLMSSEQCALGDRPNPSRKDLSLDLGQTQGPPRMRSNEERLCFRAESDAGSVMVMTIFNVTV</sequence>
<gene>
    <name evidence="2" type="ORF">EJB05_00111</name>
</gene>